<dbReference type="CDD" id="cd04301">
    <property type="entry name" value="NAT_SF"/>
    <property type="match status" value="1"/>
</dbReference>
<keyword evidence="6 8" id="KW-0012">Acyltransferase</keyword>
<proteinExistence type="inferred from homology"/>
<reference evidence="10 11" key="1">
    <citation type="submission" date="2013-06" db="EMBL/GenBank/DDBJ databases">
        <title>Draft genome sequence of Thauera terpenica.</title>
        <authorList>
            <person name="Liu B."/>
            <person name="Frostegard A.H."/>
            <person name="Shapleigh J.P."/>
        </authorList>
    </citation>
    <scope>NUCLEOTIDE SEQUENCE [LARGE SCALE GENOMIC DNA]</scope>
    <source>
        <strain evidence="10 11">58Eu</strain>
    </source>
</reference>
<accession>T0AWP7</accession>
<comment type="catalytic activity">
    <reaction evidence="7 8">
        <text>L-2,4-diaminobutanoate + acetyl-CoA = (2S)-4-acetamido-2-aminobutanoate + CoA + H(+)</text>
        <dbReference type="Rhea" id="RHEA:16901"/>
        <dbReference type="ChEBI" id="CHEBI:15378"/>
        <dbReference type="ChEBI" id="CHEBI:57287"/>
        <dbReference type="ChEBI" id="CHEBI:57288"/>
        <dbReference type="ChEBI" id="CHEBI:58761"/>
        <dbReference type="ChEBI" id="CHEBI:58929"/>
        <dbReference type="EC" id="2.3.1.178"/>
    </reaction>
</comment>
<organism evidence="10 11">
    <name type="scientific">Thauera terpenica 58Eu</name>
    <dbReference type="NCBI Taxonomy" id="1348657"/>
    <lineage>
        <taxon>Bacteria</taxon>
        <taxon>Pseudomonadati</taxon>
        <taxon>Pseudomonadota</taxon>
        <taxon>Betaproteobacteria</taxon>
        <taxon>Rhodocyclales</taxon>
        <taxon>Zoogloeaceae</taxon>
        <taxon>Thauera</taxon>
    </lineage>
</organism>
<dbReference type="InterPro" id="IPR000182">
    <property type="entry name" value="GNAT_dom"/>
</dbReference>
<dbReference type="STRING" id="1348657.M622_17195"/>
<evidence type="ECO:0000313" key="10">
    <source>
        <dbReference type="EMBL" id="EPZ14973.1"/>
    </source>
</evidence>
<evidence type="ECO:0000256" key="7">
    <source>
        <dbReference type="ARBA" id="ARBA00048924"/>
    </source>
</evidence>
<keyword evidence="11" id="KW-1185">Reference proteome</keyword>
<evidence type="ECO:0000313" key="11">
    <source>
        <dbReference type="Proteomes" id="UP000015455"/>
    </source>
</evidence>
<dbReference type="InterPro" id="IPR016181">
    <property type="entry name" value="Acyl_CoA_acyltransferase"/>
</dbReference>
<evidence type="ECO:0000256" key="5">
    <source>
        <dbReference type="ARBA" id="ARBA00022679"/>
    </source>
</evidence>
<protein>
    <recommendedName>
        <fullName evidence="4 8">L-2,4-diaminobutyric acid acetyltransferase</fullName>
        <shortName evidence="8">DABA acetyltransferase</shortName>
        <ecNumber evidence="3 8">2.3.1.178</ecNumber>
    </recommendedName>
</protein>
<dbReference type="UniPathway" id="UPA00067">
    <property type="reaction ID" value="UER00122"/>
</dbReference>
<dbReference type="InterPro" id="IPR012772">
    <property type="entry name" value="Ectoine_EctA"/>
</dbReference>
<evidence type="ECO:0000256" key="6">
    <source>
        <dbReference type="ARBA" id="ARBA00023315"/>
    </source>
</evidence>
<sequence>MVKATGELEPNTAYCYLLLATDFADTCLVAEAAGQIVGAVIGYRPPREPDAAFVWQVGVLPDYRGLGLGLRMLTAWRDLPANRNCRWVTATVADDNPASQSLFQRLAHSAGVECTVNPHFTADLFPVAHPAEPLHRIGPFSL</sequence>
<dbReference type="AlphaFoldDB" id="T0AWP7"/>
<gene>
    <name evidence="8" type="primary">ectA</name>
    <name evidence="10" type="ORF">M622_17195</name>
</gene>
<dbReference type="Pfam" id="PF00583">
    <property type="entry name" value="Acetyltransf_1"/>
    <property type="match status" value="1"/>
</dbReference>
<dbReference type="PROSITE" id="PS51186">
    <property type="entry name" value="GNAT"/>
    <property type="match status" value="1"/>
</dbReference>
<dbReference type="EMBL" id="ATJV01000065">
    <property type="protein sequence ID" value="EPZ14973.1"/>
    <property type="molecule type" value="Genomic_DNA"/>
</dbReference>
<comment type="similarity">
    <text evidence="2 8">Belongs to the acetyltransferase family. EctA subfamily.</text>
</comment>
<evidence type="ECO:0000256" key="8">
    <source>
        <dbReference type="RuleBase" id="RU365045"/>
    </source>
</evidence>
<dbReference type="GO" id="GO:0033816">
    <property type="term" value="F:diaminobutyrate acetyltransferase activity"/>
    <property type="evidence" value="ECO:0007669"/>
    <property type="project" value="UniProtKB-EC"/>
</dbReference>
<dbReference type="eggNOG" id="COG0456">
    <property type="taxonomic scope" value="Bacteria"/>
</dbReference>
<evidence type="ECO:0000259" key="9">
    <source>
        <dbReference type="PROSITE" id="PS51186"/>
    </source>
</evidence>
<comment type="pathway">
    <text evidence="1 8">Amine and polyamine biosynthesis; ectoine biosynthesis; L-ectoine from L-aspartate 4-semialdehyde: step 2/3.</text>
</comment>
<keyword evidence="5 8" id="KW-0808">Transferase</keyword>
<dbReference type="PATRIC" id="fig|1348657.5.peg.2524"/>
<comment type="function">
    <text evidence="8">Catalyzes the acetylation of L-2,4-diaminobutyrate (DABA) to gamma-N-acetyl-alpha,gamma-diaminobutyric acid (ADABA) with acetyl coenzyme A.</text>
</comment>
<dbReference type="GO" id="GO:0019491">
    <property type="term" value="P:ectoine biosynthetic process"/>
    <property type="evidence" value="ECO:0007669"/>
    <property type="project" value="UniProtKB-UniPathway"/>
</dbReference>
<evidence type="ECO:0000256" key="3">
    <source>
        <dbReference type="ARBA" id="ARBA00012355"/>
    </source>
</evidence>
<name>T0AWP7_9RHOO</name>
<dbReference type="Proteomes" id="UP000015455">
    <property type="component" value="Unassembled WGS sequence"/>
</dbReference>
<dbReference type="Gene3D" id="3.40.630.30">
    <property type="match status" value="1"/>
</dbReference>
<feature type="domain" description="N-acetyltransferase" evidence="9">
    <location>
        <begin position="1"/>
        <end position="132"/>
    </location>
</feature>
<dbReference type="NCBIfam" id="TIGR02406">
    <property type="entry name" value="ectoine_EctA"/>
    <property type="match status" value="1"/>
</dbReference>
<evidence type="ECO:0000256" key="2">
    <source>
        <dbReference type="ARBA" id="ARBA00010712"/>
    </source>
</evidence>
<evidence type="ECO:0000256" key="4">
    <source>
        <dbReference type="ARBA" id="ARBA00017935"/>
    </source>
</evidence>
<evidence type="ECO:0000256" key="1">
    <source>
        <dbReference type="ARBA" id="ARBA00004978"/>
    </source>
</evidence>
<dbReference type="SUPFAM" id="SSF55729">
    <property type="entry name" value="Acyl-CoA N-acyltransferases (Nat)"/>
    <property type="match status" value="1"/>
</dbReference>
<comment type="caution">
    <text evidence="10">The sequence shown here is derived from an EMBL/GenBank/DDBJ whole genome shotgun (WGS) entry which is preliminary data.</text>
</comment>
<dbReference type="EC" id="2.3.1.178" evidence="3 8"/>